<sequence>EEEQSPEAAVLSRFFSPKDGGKNKTRYGMDAGGLDPDSPMGLLRTGCFEGVGRAVERLNVAEAQEREDQIEAKADKEVDATRDALLVESDRDMLAYAGHALVPNPKVLSSMVSHHSAKHTQLH</sequence>
<dbReference type="EMBL" id="BDIP01005797">
    <property type="protein sequence ID" value="GIQ90130.1"/>
    <property type="molecule type" value="Genomic_DNA"/>
</dbReference>
<keyword evidence="3" id="KW-1185">Reference proteome</keyword>
<dbReference type="AlphaFoldDB" id="A0A9K3D9H1"/>
<feature type="region of interest" description="Disordered" evidence="1">
    <location>
        <begin position="1"/>
        <end position="36"/>
    </location>
</feature>
<protein>
    <submittedName>
        <fullName evidence="2">Uncharacterized protein</fullName>
    </submittedName>
</protein>
<dbReference type="Proteomes" id="UP000265618">
    <property type="component" value="Unassembled WGS sequence"/>
</dbReference>
<accession>A0A9K3D9H1</accession>
<feature type="non-terminal residue" evidence="2">
    <location>
        <position position="1"/>
    </location>
</feature>
<evidence type="ECO:0000313" key="3">
    <source>
        <dbReference type="Proteomes" id="UP000265618"/>
    </source>
</evidence>
<evidence type="ECO:0000313" key="2">
    <source>
        <dbReference type="EMBL" id="GIQ90130.1"/>
    </source>
</evidence>
<comment type="caution">
    <text evidence="2">The sequence shown here is derived from an EMBL/GenBank/DDBJ whole genome shotgun (WGS) entry which is preliminary data.</text>
</comment>
<proteinExistence type="predicted"/>
<gene>
    <name evidence="2" type="ORF">KIPB_012801</name>
</gene>
<feature type="non-terminal residue" evidence="2">
    <location>
        <position position="123"/>
    </location>
</feature>
<organism evidence="2 3">
    <name type="scientific">Kipferlia bialata</name>
    <dbReference type="NCBI Taxonomy" id="797122"/>
    <lineage>
        <taxon>Eukaryota</taxon>
        <taxon>Metamonada</taxon>
        <taxon>Carpediemonas-like organisms</taxon>
        <taxon>Kipferlia</taxon>
    </lineage>
</organism>
<evidence type="ECO:0000256" key="1">
    <source>
        <dbReference type="SAM" id="MobiDB-lite"/>
    </source>
</evidence>
<name>A0A9K3D9H1_9EUKA</name>
<reference evidence="2 3" key="1">
    <citation type="journal article" date="2018" name="PLoS ONE">
        <title>The draft genome of Kipferlia bialata reveals reductive genome evolution in fornicate parasites.</title>
        <authorList>
            <person name="Tanifuji G."/>
            <person name="Takabayashi S."/>
            <person name="Kume K."/>
            <person name="Takagi M."/>
            <person name="Nakayama T."/>
            <person name="Kamikawa R."/>
            <person name="Inagaki Y."/>
            <person name="Hashimoto T."/>
        </authorList>
    </citation>
    <scope>NUCLEOTIDE SEQUENCE [LARGE SCALE GENOMIC DNA]</scope>
    <source>
        <strain evidence="2">NY0173</strain>
    </source>
</reference>